<name>F8E7D8_FLESM</name>
<dbReference type="EMBL" id="CP002858">
    <property type="protein sequence ID" value="AEI13853.1"/>
    <property type="molecule type" value="Genomic_DNA"/>
</dbReference>
<dbReference type="AlphaFoldDB" id="F8E7D8"/>
<sequence>MGKLEVEVYPAKYQLRHVRREGWLPTAYNRVKVKEVDKVVYSVGIPLP</sequence>
<accession>F8E7D8</accession>
<organism evidence="1 2">
    <name type="scientific">Flexistipes sinusarabici (strain ATCC 49648 / DSM 4947 / MAS 10)</name>
    <dbReference type="NCBI Taxonomy" id="717231"/>
    <lineage>
        <taxon>Bacteria</taxon>
        <taxon>Pseudomonadati</taxon>
        <taxon>Deferribacterota</taxon>
        <taxon>Deferribacteres</taxon>
        <taxon>Deferribacterales</taxon>
        <taxon>Flexistipitaceae</taxon>
        <taxon>Flexistipes</taxon>
    </lineage>
</organism>
<gene>
    <name evidence="1" type="ordered locus">Flexsi_0159</name>
</gene>
<proteinExistence type="predicted"/>
<keyword evidence="2" id="KW-1185">Reference proteome</keyword>
<dbReference type="HOGENOM" id="CLU_3153098_0_0_0"/>
<reference evidence="2" key="2">
    <citation type="submission" date="2011-06" db="EMBL/GenBank/DDBJ databases">
        <title>The complete genome of Flexistipes sinusarabici DSM 4947.</title>
        <authorList>
            <person name="Lucas S."/>
            <person name="Han J."/>
            <person name="Lapidus A."/>
            <person name="Bruce D."/>
            <person name="Goodwin L."/>
            <person name="Pitluck S."/>
            <person name="Peters L."/>
            <person name="Kyrpides N."/>
            <person name="Mavromatis K."/>
            <person name="Ivanova N."/>
            <person name="Mikhailova N."/>
            <person name="Chertkov O."/>
            <person name="Detter J.C."/>
            <person name="Tapia R."/>
            <person name="Han C."/>
            <person name="Land M."/>
            <person name="Hauser L."/>
            <person name="Markowitz V."/>
            <person name="Cheng J.-F."/>
            <person name="Hugenholtz P."/>
            <person name="Woyke T."/>
            <person name="Wu D."/>
            <person name="Spring S."/>
            <person name="Schroeder M."/>
            <person name="Brambilla E."/>
            <person name="Klenk H.-P."/>
            <person name="Eisen J.A."/>
        </authorList>
    </citation>
    <scope>NUCLEOTIDE SEQUENCE [LARGE SCALE GENOMIC DNA]</scope>
    <source>
        <strain evidence="2">DSM 4947 / MAS 10</strain>
    </source>
</reference>
<evidence type="ECO:0000313" key="2">
    <source>
        <dbReference type="Proteomes" id="UP000006621"/>
    </source>
</evidence>
<evidence type="ECO:0000313" key="1">
    <source>
        <dbReference type="EMBL" id="AEI13853.1"/>
    </source>
</evidence>
<dbReference type="STRING" id="717231.Flexsi_0159"/>
<protein>
    <submittedName>
        <fullName evidence="1">Uncharacterized protein</fullName>
    </submittedName>
</protein>
<reference evidence="1 2" key="1">
    <citation type="journal article" date="2011" name="Stand. Genomic Sci.">
        <title>Genome sequence of the moderately thermophilic halophile Flexistipes sinusarabici strain (MAS10).</title>
        <authorList>
            <person name="Lapidus A."/>
            <person name="Chertkov O."/>
            <person name="Nolan M."/>
            <person name="Lucas S."/>
            <person name="Hammon N."/>
            <person name="Deshpande S."/>
            <person name="Cheng J.F."/>
            <person name="Tapia R."/>
            <person name="Han C."/>
            <person name="Goodwin L."/>
            <person name="Pitluck S."/>
            <person name="Liolios K."/>
            <person name="Pagani I."/>
            <person name="Ivanova N."/>
            <person name="Huntemann M."/>
            <person name="Mavromatis K."/>
            <person name="Mikhailova N."/>
            <person name="Pati A."/>
            <person name="Chen A."/>
            <person name="Palaniappan K."/>
            <person name="Land M."/>
            <person name="Hauser L."/>
            <person name="Brambilla E.M."/>
            <person name="Rohde M."/>
            <person name="Abt B."/>
            <person name="Spring S."/>
            <person name="Goker M."/>
            <person name="Bristow J."/>
            <person name="Eisen J.A."/>
            <person name="Markowitz V."/>
            <person name="Hugenholtz P."/>
            <person name="Kyrpides N.C."/>
            <person name="Klenk H.P."/>
            <person name="Woyke T."/>
        </authorList>
    </citation>
    <scope>NUCLEOTIDE SEQUENCE [LARGE SCALE GENOMIC DNA]</scope>
    <source>
        <strain evidence="2">DSM 4947 / MAS 10</strain>
    </source>
</reference>
<dbReference type="KEGG" id="fsi:Flexsi_0159"/>
<dbReference type="Proteomes" id="UP000006621">
    <property type="component" value="Chromosome"/>
</dbReference>